<evidence type="ECO:0000256" key="7">
    <source>
        <dbReference type="SAM" id="MobiDB-lite"/>
    </source>
</evidence>
<feature type="region of interest" description="Disordered" evidence="7">
    <location>
        <begin position="230"/>
        <end position="252"/>
    </location>
</feature>
<evidence type="ECO:0000256" key="5">
    <source>
        <dbReference type="ARBA" id="ARBA00022777"/>
    </source>
</evidence>
<dbReference type="PROSITE" id="PS50011">
    <property type="entry name" value="PROTEIN_KINASE_DOM"/>
    <property type="match status" value="1"/>
</dbReference>
<dbReference type="EC" id="2.7.11.1" evidence="1"/>
<feature type="compositionally biased region" description="Gly residues" evidence="7">
    <location>
        <begin position="328"/>
        <end position="340"/>
    </location>
</feature>
<sequence length="621" mass="65766">MDIGDMVGGRYALEERFDEGGQGEVWRAADERLRRTVVLKRILLEGERGRRYAQREAKILADMQHPNVVVLHDVHEAEDGGTDPGKGTECWLVMEYVESRSLSSVLRGLPDRRLPDTDADGVPAWRRAAGIGVQIARALQAVHAKGVVHRDVKPGNVLVTADWHAKLGDFGTSGGGDGEDTFGDTGRCPYTAAYAAPEVHRGGRATAASDVFSLGAALFAALEGRSVYGRDGEDGVDPETRARAGVPLGPRRAGPLTEVLDSLLKPLPEDRPDAAEARRLLERALAGRSGAARRRRSRTAALAAAALAAAGWLGGDVLVDGEASGDASGDGGARENGGGAPHIEDQRTADPCGLLSPRALARFGAVRLDRDYGNFDRCDLLVEPAAGGEVDVLVDLNTAPSPESAERIERDGEVGVVRFAADESACERFLLLPDGNWALVAAKHSYETDPDLCGMADAATDHALGVLNSGDPFPRRPVPFPDVSLALHDACGLPTTEALVAALPGVRAAEADVGFGDWSCGWHSSMDDSWIDLRFDRDGPLTAEDGEPVRFGRYSGALEPDGDGPKTCVGHLEYRTYYDSDNAPAVEKLLLVVSGPGEPGVLCETAGELMESMAAELPPAV</sequence>
<keyword evidence="6" id="KW-0067">ATP-binding</keyword>
<dbReference type="InterPro" id="IPR008271">
    <property type="entry name" value="Ser/Thr_kinase_AS"/>
</dbReference>
<name>A0ABU2SE19_9ACTN</name>
<keyword evidence="2" id="KW-0723">Serine/threonine-protein kinase</keyword>
<dbReference type="InterPro" id="IPR000719">
    <property type="entry name" value="Prot_kinase_dom"/>
</dbReference>
<gene>
    <name evidence="9" type="ORF">RM779_25635</name>
</gene>
<dbReference type="SMART" id="SM00220">
    <property type="entry name" value="S_TKc"/>
    <property type="match status" value="1"/>
</dbReference>
<evidence type="ECO:0000256" key="2">
    <source>
        <dbReference type="ARBA" id="ARBA00022527"/>
    </source>
</evidence>
<accession>A0ABU2SE19</accession>
<feature type="region of interest" description="Disordered" evidence="7">
    <location>
        <begin position="324"/>
        <end position="351"/>
    </location>
</feature>
<evidence type="ECO:0000256" key="6">
    <source>
        <dbReference type="ARBA" id="ARBA00022840"/>
    </source>
</evidence>
<dbReference type="CDD" id="cd14014">
    <property type="entry name" value="STKc_PknB_like"/>
    <property type="match status" value="1"/>
</dbReference>
<evidence type="ECO:0000313" key="9">
    <source>
        <dbReference type="EMBL" id="MDT0445950.1"/>
    </source>
</evidence>
<evidence type="ECO:0000313" key="10">
    <source>
        <dbReference type="Proteomes" id="UP001183615"/>
    </source>
</evidence>
<evidence type="ECO:0000259" key="8">
    <source>
        <dbReference type="PROSITE" id="PS50011"/>
    </source>
</evidence>
<evidence type="ECO:0000256" key="4">
    <source>
        <dbReference type="ARBA" id="ARBA00022741"/>
    </source>
</evidence>
<reference evidence="10" key="1">
    <citation type="submission" date="2023-07" db="EMBL/GenBank/DDBJ databases">
        <title>30 novel species of actinomycetes from the DSMZ collection.</title>
        <authorList>
            <person name="Nouioui I."/>
        </authorList>
    </citation>
    <scope>NUCLEOTIDE SEQUENCE [LARGE SCALE GENOMIC DNA]</scope>
    <source>
        <strain evidence="10">DSM 41886</strain>
    </source>
</reference>
<dbReference type="Pfam" id="PF00069">
    <property type="entry name" value="Pkinase"/>
    <property type="match status" value="1"/>
</dbReference>
<dbReference type="PANTHER" id="PTHR43289">
    <property type="entry name" value="MITOGEN-ACTIVATED PROTEIN KINASE KINASE KINASE 20-RELATED"/>
    <property type="match status" value="1"/>
</dbReference>
<dbReference type="PROSITE" id="PS00108">
    <property type="entry name" value="PROTEIN_KINASE_ST"/>
    <property type="match status" value="1"/>
</dbReference>
<dbReference type="Gene3D" id="1.10.510.10">
    <property type="entry name" value="Transferase(Phosphotransferase) domain 1"/>
    <property type="match status" value="1"/>
</dbReference>
<dbReference type="GO" id="GO:0004674">
    <property type="term" value="F:protein serine/threonine kinase activity"/>
    <property type="evidence" value="ECO:0007669"/>
    <property type="project" value="UniProtKB-EC"/>
</dbReference>
<proteinExistence type="predicted"/>
<keyword evidence="5 9" id="KW-0418">Kinase</keyword>
<dbReference type="Proteomes" id="UP001183615">
    <property type="component" value="Unassembled WGS sequence"/>
</dbReference>
<feature type="domain" description="Protein kinase" evidence="8">
    <location>
        <begin position="11"/>
        <end position="285"/>
    </location>
</feature>
<protein>
    <recommendedName>
        <fullName evidence="1">non-specific serine/threonine protein kinase</fullName>
        <ecNumber evidence="1">2.7.11.1</ecNumber>
    </recommendedName>
</protein>
<dbReference type="Gene3D" id="3.30.200.20">
    <property type="entry name" value="Phosphorylase Kinase, domain 1"/>
    <property type="match status" value="1"/>
</dbReference>
<keyword evidence="4" id="KW-0547">Nucleotide-binding</keyword>
<dbReference type="EMBL" id="JAVREV010000016">
    <property type="protein sequence ID" value="MDT0445950.1"/>
    <property type="molecule type" value="Genomic_DNA"/>
</dbReference>
<organism evidence="9 10">
    <name type="scientific">Streptomyces johnsoniae</name>
    <dbReference type="NCBI Taxonomy" id="3075532"/>
    <lineage>
        <taxon>Bacteria</taxon>
        <taxon>Bacillati</taxon>
        <taxon>Actinomycetota</taxon>
        <taxon>Actinomycetes</taxon>
        <taxon>Kitasatosporales</taxon>
        <taxon>Streptomycetaceae</taxon>
        <taxon>Streptomyces</taxon>
    </lineage>
</organism>
<keyword evidence="10" id="KW-1185">Reference proteome</keyword>
<evidence type="ECO:0000256" key="1">
    <source>
        <dbReference type="ARBA" id="ARBA00012513"/>
    </source>
</evidence>
<dbReference type="InterPro" id="IPR011009">
    <property type="entry name" value="Kinase-like_dom_sf"/>
</dbReference>
<evidence type="ECO:0000256" key="3">
    <source>
        <dbReference type="ARBA" id="ARBA00022679"/>
    </source>
</evidence>
<comment type="caution">
    <text evidence="9">The sequence shown here is derived from an EMBL/GenBank/DDBJ whole genome shotgun (WGS) entry which is preliminary data.</text>
</comment>
<dbReference type="RefSeq" id="WP_311620126.1">
    <property type="nucleotide sequence ID" value="NZ_JAVREV010000016.1"/>
</dbReference>
<dbReference type="PANTHER" id="PTHR43289:SF6">
    <property type="entry name" value="SERINE_THREONINE-PROTEIN KINASE NEKL-3"/>
    <property type="match status" value="1"/>
</dbReference>
<keyword evidence="3 9" id="KW-0808">Transferase</keyword>
<feature type="compositionally biased region" description="Basic and acidic residues" evidence="7">
    <location>
        <begin position="230"/>
        <end position="242"/>
    </location>
</feature>
<dbReference type="SUPFAM" id="SSF56112">
    <property type="entry name" value="Protein kinase-like (PK-like)"/>
    <property type="match status" value="1"/>
</dbReference>